<evidence type="ECO:0000256" key="3">
    <source>
        <dbReference type="ARBA" id="ARBA00023163"/>
    </source>
</evidence>
<dbReference type="PANTHER" id="PTHR30055">
    <property type="entry name" value="HTH-TYPE TRANSCRIPTIONAL REGULATOR RUTR"/>
    <property type="match status" value="1"/>
</dbReference>
<keyword evidence="3" id="KW-0804">Transcription</keyword>
<dbReference type="Gene3D" id="1.10.10.60">
    <property type="entry name" value="Homeodomain-like"/>
    <property type="match status" value="1"/>
</dbReference>
<feature type="region of interest" description="Disordered" evidence="5">
    <location>
        <begin position="1"/>
        <end position="23"/>
    </location>
</feature>
<reference evidence="7 8" key="1">
    <citation type="submission" date="2017-04" db="EMBL/GenBank/DDBJ databases">
        <title>Comparative genome analysis of Subtercola boreus.</title>
        <authorList>
            <person name="Cho Y.-J."/>
            <person name="Cho A."/>
            <person name="Kim O.-S."/>
            <person name="Lee J.-I."/>
        </authorList>
    </citation>
    <scope>NUCLEOTIDE SEQUENCE [LARGE SCALE GENOMIC DNA]</scope>
    <source>
        <strain evidence="7 8">P27444</strain>
    </source>
</reference>
<dbReference type="SUPFAM" id="SSF48498">
    <property type="entry name" value="Tetracyclin repressor-like, C-terminal domain"/>
    <property type="match status" value="1"/>
</dbReference>
<sequence>MASETPPTGTTKTTDPHAGRPYDRSGDALILAATLDLLAERSYERVTLDDVAARTGKAKTTIYRRWATKDDLVLAATRSIGQPPEVAELPDEGTLRSDLLAVVDSPWLGGPARRIVIFAGLLSAARSSPALSDAIRLEITEPYVDVYRRILERAIDRGEIPPQLASRVPILADVIPAMSSHRSSTSGGVIHRDFFVAVIDDVLLPALGAGAT</sequence>
<keyword evidence="2 4" id="KW-0238">DNA-binding</keyword>
<dbReference type="PRINTS" id="PR00455">
    <property type="entry name" value="HTHTETR"/>
</dbReference>
<accession>A0A3E0VCC7</accession>
<proteinExistence type="predicted"/>
<dbReference type="RefSeq" id="WP_116284062.1">
    <property type="nucleotide sequence ID" value="NZ_NBXA01000026.1"/>
</dbReference>
<dbReference type="InterPro" id="IPR011075">
    <property type="entry name" value="TetR_C"/>
</dbReference>
<dbReference type="InterPro" id="IPR001647">
    <property type="entry name" value="HTH_TetR"/>
</dbReference>
<dbReference type="Pfam" id="PF16859">
    <property type="entry name" value="TetR_C_11"/>
    <property type="match status" value="1"/>
</dbReference>
<dbReference type="PROSITE" id="PS50977">
    <property type="entry name" value="HTH_TETR_2"/>
    <property type="match status" value="1"/>
</dbReference>
<gene>
    <name evidence="7" type="ORF">B7R21_15145</name>
</gene>
<dbReference type="Proteomes" id="UP000256709">
    <property type="component" value="Unassembled WGS sequence"/>
</dbReference>
<dbReference type="OrthoDB" id="9796019at2"/>
<feature type="DNA-binding region" description="H-T-H motif" evidence="4">
    <location>
        <begin position="47"/>
        <end position="66"/>
    </location>
</feature>
<dbReference type="GO" id="GO:0003700">
    <property type="term" value="F:DNA-binding transcription factor activity"/>
    <property type="evidence" value="ECO:0007669"/>
    <property type="project" value="TreeGrafter"/>
</dbReference>
<dbReference type="AlphaFoldDB" id="A0A3E0VCC7"/>
<feature type="compositionally biased region" description="Basic and acidic residues" evidence="5">
    <location>
        <begin position="14"/>
        <end position="23"/>
    </location>
</feature>
<evidence type="ECO:0000256" key="5">
    <source>
        <dbReference type="SAM" id="MobiDB-lite"/>
    </source>
</evidence>
<evidence type="ECO:0000313" key="8">
    <source>
        <dbReference type="Proteomes" id="UP000256709"/>
    </source>
</evidence>
<dbReference type="InterPro" id="IPR009057">
    <property type="entry name" value="Homeodomain-like_sf"/>
</dbReference>
<feature type="domain" description="HTH tetR-type" evidence="6">
    <location>
        <begin position="24"/>
        <end position="84"/>
    </location>
</feature>
<keyword evidence="1" id="KW-0805">Transcription regulation</keyword>
<dbReference type="InterPro" id="IPR050109">
    <property type="entry name" value="HTH-type_TetR-like_transc_reg"/>
</dbReference>
<evidence type="ECO:0000313" key="7">
    <source>
        <dbReference type="EMBL" id="RFA07524.1"/>
    </source>
</evidence>
<feature type="compositionally biased region" description="Low complexity" evidence="5">
    <location>
        <begin position="1"/>
        <end position="13"/>
    </location>
</feature>
<organism evidence="7 8">
    <name type="scientific">Subtercola boreus</name>
    <dbReference type="NCBI Taxonomy" id="120213"/>
    <lineage>
        <taxon>Bacteria</taxon>
        <taxon>Bacillati</taxon>
        <taxon>Actinomycetota</taxon>
        <taxon>Actinomycetes</taxon>
        <taxon>Micrococcales</taxon>
        <taxon>Microbacteriaceae</taxon>
        <taxon>Subtercola</taxon>
    </lineage>
</organism>
<protein>
    <recommendedName>
        <fullName evidence="6">HTH tetR-type domain-containing protein</fullName>
    </recommendedName>
</protein>
<comment type="caution">
    <text evidence="7">The sequence shown here is derived from an EMBL/GenBank/DDBJ whole genome shotgun (WGS) entry which is preliminary data.</text>
</comment>
<name>A0A3E0VCC7_9MICO</name>
<dbReference type="Pfam" id="PF00440">
    <property type="entry name" value="TetR_N"/>
    <property type="match status" value="1"/>
</dbReference>
<evidence type="ECO:0000256" key="2">
    <source>
        <dbReference type="ARBA" id="ARBA00023125"/>
    </source>
</evidence>
<evidence type="ECO:0000259" key="6">
    <source>
        <dbReference type="PROSITE" id="PS50977"/>
    </source>
</evidence>
<dbReference type="GO" id="GO:0000976">
    <property type="term" value="F:transcription cis-regulatory region binding"/>
    <property type="evidence" value="ECO:0007669"/>
    <property type="project" value="TreeGrafter"/>
</dbReference>
<evidence type="ECO:0000256" key="1">
    <source>
        <dbReference type="ARBA" id="ARBA00023015"/>
    </source>
</evidence>
<dbReference type="SUPFAM" id="SSF46689">
    <property type="entry name" value="Homeodomain-like"/>
    <property type="match status" value="1"/>
</dbReference>
<dbReference type="Gene3D" id="1.10.357.10">
    <property type="entry name" value="Tetracycline Repressor, domain 2"/>
    <property type="match status" value="1"/>
</dbReference>
<dbReference type="EMBL" id="NBXA01000026">
    <property type="protein sequence ID" value="RFA07524.1"/>
    <property type="molecule type" value="Genomic_DNA"/>
</dbReference>
<dbReference type="PANTHER" id="PTHR30055:SF148">
    <property type="entry name" value="TETR-FAMILY TRANSCRIPTIONAL REGULATOR"/>
    <property type="match status" value="1"/>
</dbReference>
<dbReference type="InterPro" id="IPR036271">
    <property type="entry name" value="Tet_transcr_reg_TetR-rel_C_sf"/>
</dbReference>
<evidence type="ECO:0000256" key="4">
    <source>
        <dbReference type="PROSITE-ProRule" id="PRU00335"/>
    </source>
</evidence>